<protein>
    <submittedName>
        <fullName evidence="2">Uncharacterized protein</fullName>
    </submittedName>
</protein>
<dbReference type="GeneID" id="8244161"/>
<evidence type="ECO:0000256" key="1">
    <source>
        <dbReference type="SAM" id="MobiDB-lite"/>
    </source>
</evidence>
<organism evidence="2 3">
    <name type="scientific">Micromonas commoda (strain RCC299 / NOUM17 / CCMP2709)</name>
    <name type="common">Picoplanktonic green alga</name>
    <dbReference type="NCBI Taxonomy" id="296587"/>
    <lineage>
        <taxon>Eukaryota</taxon>
        <taxon>Viridiplantae</taxon>
        <taxon>Chlorophyta</taxon>
        <taxon>Mamiellophyceae</taxon>
        <taxon>Mamiellales</taxon>
        <taxon>Mamiellaceae</taxon>
        <taxon>Micromonas</taxon>
    </lineage>
</organism>
<accession>C1E8D1</accession>
<dbReference type="AlphaFoldDB" id="C1E8D1"/>
<evidence type="ECO:0000313" key="3">
    <source>
        <dbReference type="Proteomes" id="UP000002009"/>
    </source>
</evidence>
<dbReference type="InParanoid" id="C1E8D1"/>
<feature type="region of interest" description="Disordered" evidence="1">
    <location>
        <begin position="1"/>
        <end position="60"/>
    </location>
</feature>
<feature type="compositionally biased region" description="Gly residues" evidence="1">
    <location>
        <begin position="28"/>
        <end position="43"/>
    </location>
</feature>
<reference evidence="2 3" key="1">
    <citation type="journal article" date="2009" name="Science">
        <title>Green evolution and dynamic adaptations revealed by genomes of the marine picoeukaryotes Micromonas.</title>
        <authorList>
            <person name="Worden A.Z."/>
            <person name="Lee J.H."/>
            <person name="Mock T."/>
            <person name="Rouze P."/>
            <person name="Simmons M.P."/>
            <person name="Aerts A.L."/>
            <person name="Allen A.E."/>
            <person name="Cuvelier M.L."/>
            <person name="Derelle E."/>
            <person name="Everett M.V."/>
            <person name="Foulon E."/>
            <person name="Grimwood J."/>
            <person name="Gundlach H."/>
            <person name="Henrissat B."/>
            <person name="Napoli C."/>
            <person name="McDonald S.M."/>
            <person name="Parker M.S."/>
            <person name="Rombauts S."/>
            <person name="Salamov A."/>
            <person name="Von Dassow P."/>
            <person name="Badger J.H."/>
            <person name="Coutinho P.M."/>
            <person name="Demir E."/>
            <person name="Dubchak I."/>
            <person name="Gentemann C."/>
            <person name="Eikrem W."/>
            <person name="Gready J.E."/>
            <person name="John U."/>
            <person name="Lanier W."/>
            <person name="Lindquist E.A."/>
            <person name="Lucas S."/>
            <person name="Mayer K.F."/>
            <person name="Moreau H."/>
            <person name="Not F."/>
            <person name="Otillar R."/>
            <person name="Panaud O."/>
            <person name="Pangilinan J."/>
            <person name="Paulsen I."/>
            <person name="Piegu B."/>
            <person name="Poliakov A."/>
            <person name="Robbens S."/>
            <person name="Schmutz J."/>
            <person name="Toulza E."/>
            <person name="Wyss T."/>
            <person name="Zelensky A."/>
            <person name="Zhou K."/>
            <person name="Armbrust E.V."/>
            <person name="Bhattacharya D."/>
            <person name="Goodenough U.W."/>
            <person name="Van de Peer Y."/>
            <person name="Grigoriev I.V."/>
        </authorList>
    </citation>
    <scope>NUCLEOTIDE SEQUENCE [LARGE SCALE GENOMIC DNA]</scope>
    <source>
        <strain evidence="3">RCC299 / NOUM17</strain>
    </source>
</reference>
<dbReference type="EMBL" id="CP001327">
    <property type="protein sequence ID" value="ACO64131.1"/>
    <property type="molecule type" value="Genomic_DNA"/>
</dbReference>
<evidence type="ECO:0000313" key="2">
    <source>
        <dbReference type="EMBL" id="ACO64131.1"/>
    </source>
</evidence>
<name>C1E8D1_MICCC</name>
<dbReference type="Proteomes" id="UP000002009">
    <property type="component" value="Chromosome 6"/>
</dbReference>
<keyword evidence="3" id="KW-1185">Reference proteome</keyword>
<proteinExistence type="predicted"/>
<sequence length="60" mass="5609">MAPPAPPGGWGRPVSAPAGTGPPSRVGPPGGRVGPPGGRVGPPGGAPARFGPSRVGPGRQ</sequence>
<dbReference type="RefSeq" id="XP_002502873.1">
    <property type="nucleotide sequence ID" value="XM_002502827.1"/>
</dbReference>
<gene>
    <name evidence="2" type="ORF">MICPUN_108449</name>
</gene>
<dbReference type="KEGG" id="mis:MICPUN_108449"/>